<evidence type="ECO:0000256" key="5">
    <source>
        <dbReference type="ARBA" id="ARBA00023136"/>
    </source>
</evidence>
<feature type="transmembrane region" description="Helical" evidence="6">
    <location>
        <begin position="266"/>
        <end position="287"/>
    </location>
</feature>
<keyword evidence="3 6" id="KW-0812">Transmembrane</keyword>
<organism evidence="7 8">
    <name type="scientific">Collimonas pratensis</name>
    <dbReference type="NCBI Taxonomy" id="279113"/>
    <lineage>
        <taxon>Bacteria</taxon>
        <taxon>Pseudomonadati</taxon>
        <taxon>Pseudomonadota</taxon>
        <taxon>Betaproteobacteria</taxon>
        <taxon>Burkholderiales</taxon>
        <taxon>Oxalobacteraceae</taxon>
        <taxon>Collimonas</taxon>
    </lineage>
</organism>
<comment type="subcellular location">
    <subcellularLocation>
        <location evidence="1">Cell membrane</location>
        <topology evidence="1">Multi-pass membrane protein</topology>
    </subcellularLocation>
</comment>
<protein>
    <submittedName>
        <fullName evidence="7">C4-dicarboxylate anaerobic carrier family protein</fullName>
    </submittedName>
</protein>
<sequence>MASSSIESEKQDAHGKSRMLHPVAMMLLIMLVAVGLTYLLDSGQFQRQAKLVVPGTYQLIAKQRDLTSLLAASPAASNTQQAYPASLFSAMAAIPAGLAKSAPLIFMIMFIGGMFGVLRKSGALDAGIDRLLARTGGNVYLLTPVLMIAIAAGSTFLGLISEYLVIIPMMLILAQRLSLGPLYATALVAIAAKVGYLASVTNPLALVIAQPIVQVPLLSGAGLRLAVFVLFLAIGIAYLLYYVKRQGYSVPAALDHTQRLSLSHRFVLTVVGVSVIALVVGTSVWKWGDIQLGTFYIFEGIIIAIAAGMSVRTACDAFVEGMKGMMLAGLLIGLAKAIEIILHDSLVLDTVIYHLAAIVEGRGRLFAAEGMILVQMLLDVLIPSTSGKAAISMPILGPIGHLSGVSGQSVVLAFLFGNGLTNMVTPTSGMLLAYLATGKVGYGAWLRFILPLFAVFTLLAMAFMAFAVYSGY</sequence>
<evidence type="ECO:0000313" key="8">
    <source>
        <dbReference type="Proteomes" id="UP000074914"/>
    </source>
</evidence>
<feature type="transmembrane region" description="Helical" evidence="6">
    <location>
        <begin position="293"/>
        <end position="312"/>
    </location>
</feature>
<evidence type="ECO:0000313" key="7">
    <source>
        <dbReference type="EMBL" id="AMP12376.1"/>
    </source>
</evidence>
<evidence type="ECO:0000256" key="2">
    <source>
        <dbReference type="ARBA" id="ARBA00022475"/>
    </source>
</evidence>
<name>A0ABM5Z0U6_9BURK</name>
<feature type="transmembrane region" description="Helical" evidence="6">
    <location>
        <begin position="410"/>
        <end position="436"/>
    </location>
</feature>
<evidence type="ECO:0000256" key="1">
    <source>
        <dbReference type="ARBA" id="ARBA00004651"/>
    </source>
</evidence>
<dbReference type="Proteomes" id="UP000074914">
    <property type="component" value="Chromosome"/>
</dbReference>
<keyword evidence="4 6" id="KW-1133">Transmembrane helix</keyword>
<feature type="transmembrane region" description="Helical" evidence="6">
    <location>
        <begin position="139"/>
        <end position="165"/>
    </location>
</feature>
<feature type="transmembrane region" description="Helical" evidence="6">
    <location>
        <begin position="20"/>
        <end position="40"/>
    </location>
</feature>
<gene>
    <name evidence="7" type="ORF">CPter291_0080</name>
</gene>
<keyword evidence="5 6" id="KW-0472">Membrane</keyword>
<evidence type="ECO:0000256" key="4">
    <source>
        <dbReference type="ARBA" id="ARBA00022989"/>
    </source>
</evidence>
<dbReference type="InterPro" id="IPR051679">
    <property type="entry name" value="DASS-Related_Transporters"/>
</dbReference>
<evidence type="ECO:0000256" key="3">
    <source>
        <dbReference type="ARBA" id="ARBA00022692"/>
    </source>
</evidence>
<dbReference type="Pfam" id="PF03606">
    <property type="entry name" value="DcuC"/>
    <property type="match status" value="1"/>
</dbReference>
<accession>A0ABM5Z0U6</accession>
<feature type="transmembrane region" description="Helical" evidence="6">
    <location>
        <begin position="177"/>
        <end position="198"/>
    </location>
</feature>
<proteinExistence type="predicted"/>
<dbReference type="EMBL" id="CP013236">
    <property type="protein sequence ID" value="AMP12376.1"/>
    <property type="molecule type" value="Genomic_DNA"/>
</dbReference>
<dbReference type="PANTHER" id="PTHR43652">
    <property type="entry name" value="BASIC AMINO ACID ANTIPORTER YFCC-RELATED"/>
    <property type="match status" value="1"/>
</dbReference>
<keyword evidence="2" id="KW-1003">Cell membrane</keyword>
<feature type="transmembrane region" description="Helical" evidence="6">
    <location>
        <begin position="218"/>
        <end position="241"/>
    </location>
</feature>
<dbReference type="InterPro" id="IPR018385">
    <property type="entry name" value="C4_dicarb_anaerob_car-like"/>
</dbReference>
<feature type="transmembrane region" description="Helical" evidence="6">
    <location>
        <begin position="448"/>
        <end position="469"/>
    </location>
</feature>
<feature type="transmembrane region" description="Helical" evidence="6">
    <location>
        <begin position="324"/>
        <end position="342"/>
    </location>
</feature>
<evidence type="ECO:0000256" key="6">
    <source>
        <dbReference type="SAM" id="Phobius"/>
    </source>
</evidence>
<dbReference type="PANTHER" id="PTHR43652:SF2">
    <property type="entry name" value="BASIC AMINO ACID ANTIPORTER YFCC-RELATED"/>
    <property type="match status" value="1"/>
</dbReference>
<reference evidence="7 8" key="1">
    <citation type="submission" date="2015-11" db="EMBL/GenBank/DDBJ databases">
        <title>Exploring the genomic traits of fungus-feeding bacterial genus Collimonas.</title>
        <authorList>
            <person name="Song C."/>
            <person name="Schmidt R."/>
            <person name="de Jager V."/>
            <person name="Krzyzanowska D."/>
            <person name="Jongedijk E."/>
            <person name="Cankar K."/>
            <person name="Beekwilder J."/>
            <person name="van Veen A."/>
            <person name="de Boer W."/>
            <person name="van Veen J.A."/>
            <person name="Garbeva P."/>
        </authorList>
    </citation>
    <scope>NUCLEOTIDE SEQUENCE [LARGE SCALE GENOMIC DNA]</scope>
    <source>
        <strain evidence="7 8">Ter291</strain>
    </source>
</reference>
<feature type="transmembrane region" description="Helical" evidence="6">
    <location>
        <begin position="101"/>
        <end position="119"/>
    </location>
</feature>
<keyword evidence="8" id="KW-1185">Reference proteome</keyword>
<dbReference type="RefSeq" id="WP_062111295.1">
    <property type="nucleotide sequence ID" value="NZ_CP013236.1"/>
</dbReference>